<evidence type="ECO:0000256" key="6">
    <source>
        <dbReference type="SAM" id="Phobius"/>
    </source>
</evidence>
<proteinExistence type="predicted"/>
<evidence type="ECO:0000256" key="1">
    <source>
        <dbReference type="ARBA" id="ARBA00004141"/>
    </source>
</evidence>
<gene>
    <name evidence="7" type="ORF">Micbo1qcDRAFT_211884</name>
</gene>
<feature type="transmembrane region" description="Helical" evidence="6">
    <location>
        <begin position="50"/>
        <end position="70"/>
    </location>
</feature>
<dbReference type="Pfam" id="PF04479">
    <property type="entry name" value="RTA1"/>
    <property type="match status" value="1"/>
</dbReference>
<feature type="region of interest" description="Disordered" evidence="5">
    <location>
        <begin position="291"/>
        <end position="325"/>
    </location>
</feature>
<name>A0A136JKF4_9PEZI</name>
<accession>A0A136JKF4</accession>
<feature type="transmembrane region" description="Helical" evidence="6">
    <location>
        <begin position="23"/>
        <end position="43"/>
    </location>
</feature>
<evidence type="ECO:0000313" key="8">
    <source>
        <dbReference type="Proteomes" id="UP000070501"/>
    </source>
</evidence>
<dbReference type="EMBL" id="KQ964245">
    <property type="protein sequence ID" value="KXJ97631.1"/>
    <property type="molecule type" value="Genomic_DNA"/>
</dbReference>
<dbReference type="OrthoDB" id="3358017at2759"/>
<reference evidence="8" key="1">
    <citation type="submission" date="2016-02" db="EMBL/GenBank/DDBJ databases">
        <title>Draft genome sequence of Microdochium bolleyi, a fungal endophyte of beachgrass.</title>
        <authorList>
            <consortium name="DOE Joint Genome Institute"/>
            <person name="David A.S."/>
            <person name="May G."/>
            <person name="Haridas S."/>
            <person name="Lim J."/>
            <person name="Wang M."/>
            <person name="Labutti K."/>
            <person name="Lipzen A."/>
            <person name="Barry K."/>
            <person name="Grigoriev I.V."/>
        </authorList>
    </citation>
    <scope>NUCLEOTIDE SEQUENCE [LARGE SCALE GENOMIC DNA]</scope>
    <source>
        <strain evidence="8">J235TASD1</strain>
    </source>
</reference>
<evidence type="ECO:0000313" key="7">
    <source>
        <dbReference type="EMBL" id="KXJ97631.1"/>
    </source>
</evidence>
<dbReference type="InParanoid" id="A0A136JKF4"/>
<dbReference type="InterPro" id="IPR007568">
    <property type="entry name" value="RTA1"/>
</dbReference>
<keyword evidence="2 6" id="KW-0812">Transmembrane</keyword>
<dbReference type="PANTHER" id="PTHR31465">
    <property type="entry name" value="PROTEIN RTA1-RELATED"/>
    <property type="match status" value="1"/>
</dbReference>
<protein>
    <submittedName>
        <fullName evidence="7">RTA1-domain-containing protein</fullName>
    </submittedName>
</protein>
<sequence>MSCTEVSRYCPVERTVLGYYPSLGANAFLAAGFGACIIGLVATGVMKRTWGYSSALTAGCILEFAGYVARTQLHYNPWNQDAFKTQICAIVLGPTLICVSIYLTLKHVVLSVNPELSRIGPRLYPLIFVPADVSCLVLQAIGGGLAAAAGRNSTKLLNAGNNVIITGIALQAALLMAFGVLCVDYYTRCRKWLASHVDDNSEQAEHMRTAWNDKKFRMFCFAVFGAYSFILIRCIYRIAEMAGGWGNHIMQDEPSFIALEGCCILIAVALLTAFPPGFLFPAMAERERARFQKKSKASKTAAGEVATSGDESASAKDEKVVNTAV</sequence>
<feature type="transmembrane region" description="Helical" evidence="6">
    <location>
        <begin position="126"/>
        <end position="150"/>
    </location>
</feature>
<dbReference type="GO" id="GO:0000324">
    <property type="term" value="C:fungal-type vacuole"/>
    <property type="evidence" value="ECO:0007669"/>
    <property type="project" value="TreeGrafter"/>
</dbReference>
<evidence type="ECO:0000256" key="5">
    <source>
        <dbReference type="SAM" id="MobiDB-lite"/>
    </source>
</evidence>
<dbReference type="STRING" id="196109.A0A136JKF4"/>
<dbReference type="Proteomes" id="UP000070501">
    <property type="component" value="Unassembled WGS sequence"/>
</dbReference>
<evidence type="ECO:0000256" key="3">
    <source>
        <dbReference type="ARBA" id="ARBA00022989"/>
    </source>
</evidence>
<feature type="transmembrane region" description="Helical" evidence="6">
    <location>
        <begin position="162"/>
        <end position="186"/>
    </location>
</feature>
<feature type="transmembrane region" description="Helical" evidence="6">
    <location>
        <begin position="256"/>
        <end position="284"/>
    </location>
</feature>
<keyword evidence="3 6" id="KW-1133">Transmembrane helix</keyword>
<feature type="transmembrane region" description="Helical" evidence="6">
    <location>
        <begin position="216"/>
        <end position="236"/>
    </location>
</feature>
<dbReference type="GO" id="GO:0005886">
    <property type="term" value="C:plasma membrane"/>
    <property type="evidence" value="ECO:0007669"/>
    <property type="project" value="TreeGrafter"/>
</dbReference>
<organism evidence="7 8">
    <name type="scientific">Microdochium bolleyi</name>
    <dbReference type="NCBI Taxonomy" id="196109"/>
    <lineage>
        <taxon>Eukaryota</taxon>
        <taxon>Fungi</taxon>
        <taxon>Dikarya</taxon>
        <taxon>Ascomycota</taxon>
        <taxon>Pezizomycotina</taxon>
        <taxon>Sordariomycetes</taxon>
        <taxon>Xylariomycetidae</taxon>
        <taxon>Xylariales</taxon>
        <taxon>Microdochiaceae</taxon>
        <taxon>Microdochium</taxon>
    </lineage>
</organism>
<feature type="compositionally biased region" description="Basic and acidic residues" evidence="5">
    <location>
        <begin position="313"/>
        <end position="325"/>
    </location>
</feature>
<comment type="subcellular location">
    <subcellularLocation>
        <location evidence="1">Membrane</location>
        <topology evidence="1">Multi-pass membrane protein</topology>
    </subcellularLocation>
</comment>
<evidence type="ECO:0000256" key="2">
    <source>
        <dbReference type="ARBA" id="ARBA00022692"/>
    </source>
</evidence>
<keyword evidence="8" id="KW-1185">Reference proteome</keyword>
<dbReference type="AlphaFoldDB" id="A0A136JKF4"/>
<dbReference type="PANTHER" id="PTHR31465:SF8">
    <property type="entry name" value="DOMAIN PROTEIN, PUTATIVE (AFU_ORTHOLOGUE AFUA_6G14140)-RELATED"/>
    <property type="match status" value="1"/>
</dbReference>
<keyword evidence="4 6" id="KW-0472">Membrane</keyword>
<evidence type="ECO:0000256" key="4">
    <source>
        <dbReference type="ARBA" id="ARBA00023136"/>
    </source>
</evidence>
<dbReference type="FunCoup" id="A0A136JKF4">
    <property type="interactions" value="35"/>
</dbReference>
<feature type="transmembrane region" description="Helical" evidence="6">
    <location>
        <begin position="82"/>
        <end position="105"/>
    </location>
</feature>